<evidence type="ECO:0000313" key="1">
    <source>
        <dbReference type="EMBL" id="MBC3907128.1"/>
    </source>
</evidence>
<protein>
    <submittedName>
        <fullName evidence="1">DUF393 domain-containing protein</fullName>
    </submittedName>
</protein>
<gene>
    <name evidence="1" type="ORF">H8L47_06090</name>
</gene>
<proteinExistence type="predicted"/>
<dbReference type="Proteomes" id="UP000646911">
    <property type="component" value="Unassembled WGS sequence"/>
</dbReference>
<keyword evidence="2" id="KW-1185">Reference proteome</keyword>
<evidence type="ECO:0000313" key="2">
    <source>
        <dbReference type="Proteomes" id="UP000646911"/>
    </source>
</evidence>
<dbReference type="RefSeq" id="WP_186952348.1">
    <property type="nucleotide sequence ID" value="NZ_JACOFX010000002.1"/>
</dbReference>
<comment type="caution">
    <text evidence="1">The sequence shown here is derived from an EMBL/GenBank/DDBJ whole genome shotgun (WGS) entry which is preliminary data.</text>
</comment>
<dbReference type="Pfam" id="PF04134">
    <property type="entry name" value="DCC1-like"/>
    <property type="match status" value="1"/>
</dbReference>
<dbReference type="InterPro" id="IPR007263">
    <property type="entry name" value="DCC1-like"/>
</dbReference>
<accession>A0ABR6Z5R8</accession>
<organism evidence="1 2">
    <name type="scientific">Undibacterium umbellatum</name>
    <dbReference type="NCBI Taxonomy" id="2762300"/>
    <lineage>
        <taxon>Bacteria</taxon>
        <taxon>Pseudomonadati</taxon>
        <taxon>Pseudomonadota</taxon>
        <taxon>Betaproteobacteria</taxon>
        <taxon>Burkholderiales</taxon>
        <taxon>Oxalobacteraceae</taxon>
        <taxon>Undibacterium</taxon>
    </lineage>
</organism>
<dbReference type="EMBL" id="JACOFX010000002">
    <property type="protein sequence ID" value="MBC3907128.1"/>
    <property type="molecule type" value="Genomic_DNA"/>
</dbReference>
<sequence length="125" mass="14862">MDAEKNITATTTVYYNSACPVCDAGIRDQRQRMQTCQINWVDVHTQPEAINEINIELEVVRERLHVRNANGEILLGEQALAAIWTQTKGRRWLAWLTLRLSFFTRPMYNFVARQLYRWNRRRGHW</sequence>
<name>A0ABR6Z5R8_9BURK</name>
<reference evidence="1 2" key="1">
    <citation type="submission" date="2020-08" db="EMBL/GenBank/DDBJ databases">
        <title>Novel species isolated from subtropical streams in China.</title>
        <authorList>
            <person name="Lu H."/>
        </authorList>
    </citation>
    <scope>NUCLEOTIDE SEQUENCE [LARGE SCALE GENOMIC DNA]</scope>
    <source>
        <strain evidence="1 2">NL8W</strain>
    </source>
</reference>